<feature type="chain" id="PRO_5005583679" evidence="1">
    <location>
        <begin position="20"/>
        <end position="52"/>
    </location>
</feature>
<dbReference type="EMBL" id="KQ418194">
    <property type="protein sequence ID" value="KOF88312.1"/>
    <property type="molecule type" value="Genomic_DNA"/>
</dbReference>
<dbReference type="AlphaFoldDB" id="A0A0L8HGF4"/>
<evidence type="ECO:0000313" key="2">
    <source>
        <dbReference type="EMBL" id="KOF88312.1"/>
    </source>
</evidence>
<sequence>MKFIIYFFFLIFVNKLDNGVQMCIDGLSCSLKTSEMDMAWASVDKCLQDGCK</sequence>
<evidence type="ECO:0000256" key="1">
    <source>
        <dbReference type="SAM" id="SignalP"/>
    </source>
</evidence>
<gene>
    <name evidence="2" type="ORF">OCBIM_22015023mg</name>
</gene>
<keyword evidence="1" id="KW-0732">Signal</keyword>
<reference evidence="2" key="1">
    <citation type="submission" date="2015-07" db="EMBL/GenBank/DDBJ databases">
        <title>MeaNS - Measles Nucleotide Surveillance Program.</title>
        <authorList>
            <person name="Tran T."/>
            <person name="Druce J."/>
        </authorList>
    </citation>
    <scope>NUCLEOTIDE SEQUENCE</scope>
    <source>
        <strain evidence="2">UCB-OBI-ISO-001</strain>
        <tissue evidence="2">Gonad</tissue>
    </source>
</reference>
<protein>
    <submittedName>
        <fullName evidence="2">Uncharacterized protein</fullName>
    </submittedName>
</protein>
<accession>A0A0L8HGF4</accession>
<organism evidence="2">
    <name type="scientific">Octopus bimaculoides</name>
    <name type="common">California two-spotted octopus</name>
    <dbReference type="NCBI Taxonomy" id="37653"/>
    <lineage>
        <taxon>Eukaryota</taxon>
        <taxon>Metazoa</taxon>
        <taxon>Spiralia</taxon>
        <taxon>Lophotrochozoa</taxon>
        <taxon>Mollusca</taxon>
        <taxon>Cephalopoda</taxon>
        <taxon>Coleoidea</taxon>
        <taxon>Octopodiformes</taxon>
        <taxon>Octopoda</taxon>
        <taxon>Incirrata</taxon>
        <taxon>Octopodidae</taxon>
        <taxon>Octopus</taxon>
    </lineage>
</organism>
<name>A0A0L8HGF4_OCTBM</name>
<proteinExistence type="predicted"/>
<feature type="signal peptide" evidence="1">
    <location>
        <begin position="1"/>
        <end position="19"/>
    </location>
</feature>